<evidence type="ECO:0000313" key="2">
    <source>
        <dbReference type="Proteomes" id="UP000054721"/>
    </source>
</evidence>
<evidence type="ECO:0000313" key="1">
    <source>
        <dbReference type="EMBL" id="KRZ53058.1"/>
    </source>
</evidence>
<keyword evidence="2" id="KW-1185">Reference proteome</keyword>
<name>A0A0V1L1E9_9BILA</name>
<dbReference type="Proteomes" id="UP000054721">
    <property type="component" value="Unassembled WGS sequence"/>
</dbReference>
<dbReference type="EMBL" id="JYDW01000175">
    <property type="protein sequence ID" value="KRZ53058.1"/>
    <property type="molecule type" value="Genomic_DNA"/>
</dbReference>
<gene>
    <name evidence="1" type="ORF">T02_9970</name>
</gene>
<dbReference type="AlphaFoldDB" id="A0A0V1L1E9"/>
<organism evidence="1 2">
    <name type="scientific">Trichinella nativa</name>
    <dbReference type="NCBI Taxonomy" id="6335"/>
    <lineage>
        <taxon>Eukaryota</taxon>
        <taxon>Metazoa</taxon>
        <taxon>Ecdysozoa</taxon>
        <taxon>Nematoda</taxon>
        <taxon>Enoplea</taxon>
        <taxon>Dorylaimia</taxon>
        <taxon>Trichinellida</taxon>
        <taxon>Trichinellidae</taxon>
        <taxon>Trichinella</taxon>
    </lineage>
</organism>
<proteinExistence type="predicted"/>
<protein>
    <submittedName>
        <fullName evidence="1">Uncharacterized protein</fullName>
    </submittedName>
</protein>
<dbReference type="OrthoDB" id="10305297at2759"/>
<comment type="caution">
    <text evidence="1">The sequence shown here is derived from an EMBL/GenBank/DDBJ whole genome shotgun (WGS) entry which is preliminary data.</text>
</comment>
<sequence length="99" mass="11305">MIYNWLAVKATLMSKNKKELQKLPTYGQLLKISKTTMKAKNKVTATRGSLHCLALHFQTFRKPLFLCQLTSNNPKQRVPFALGSDSLTTVDRHMLRLLS</sequence>
<accession>A0A0V1L1E9</accession>
<reference evidence="1 2" key="1">
    <citation type="submission" date="2015-05" db="EMBL/GenBank/DDBJ databases">
        <title>Evolution of Trichinella species and genotypes.</title>
        <authorList>
            <person name="Korhonen P.K."/>
            <person name="Edoardo P."/>
            <person name="Giuseppe L.R."/>
            <person name="Gasser R.B."/>
        </authorList>
    </citation>
    <scope>NUCLEOTIDE SEQUENCE [LARGE SCALE GENOMIC DNA]</scope>
    <source>
        <strain evidence="1">ISS10</strain>
    </source>
</reference>